<reference evidence="1" key="1">
    <citation type="submission" date="2018-10" db="EMBL/GenBank/DDBJ databases">
        <title>Population genomic analysis revealed the cold adaptation of white poplar.</title>
        <authorList>
            <person name="Liu Y.-J."/>
        </authorList>
    </citation>
    <scope>NUCLEOTIDE SEQUENCE [LARGE SCALE GENOMIC DNA]</scope>
    <source>
        <strain evidence="1">PAL-ZL1</strain>
    </source>
</reference>
<organism evidence="1">
    <name type="scientific">Populus alba</name>
    <name type="common">White poplar</name>
    <dbReference type="NCBI Taxonomy" id="43335"/>
    <lineage>
        <taxon>Eukaryota</taxon>
        <taxon>Viridiplantae</taxon>
        <taxon>Streptophyta</taxon>
        <taxon>Embryophyta</taxon>
        <taxon>Tracheophyta</taxon>
        <taxon>Spermatophyta</taxon>
        <taxon>Magnoliopsida</taxon>
        <taxon>eudicotyledons</taxon>
        <taxon>Gunneridae</taxon>
        <taxon>Pentapetalae</taxon>
        <taxon>rosids</taxon>
        <taxon>fabids</taxon>
        <taxon>Malpighiales</taxon>
        <taxon>Salicaceae</taxon>
        <taxon>Saliceae</taxon>
        <taxon>Populus</taxon>
    </lineage>
</organism>
<accession>A0A4U5PVU3</accession>
<proteinExistence type="predicted"/>
<protein>
    <submittedName>
        <fullName evidence="1">Uncharacterized protein</fullName>
    </submittedName>
</protein>
<gene>
    <name evidence="1" type="ORF">D5086_0000171070</name>
</gene>
<sequence>MESKGRLELKDSVFLIIAVWNRKGYSIRYQNAGNSGPALVLAHSFGTNRTLPLSSSPVVTWKLPSLANLLQQQIHLPLGLPAPICCWKLPPAAESLLLFPLDFCRSFSWLVLIKPSPSEFGCEMPCLVLSMKASMMETQEEKDRFRKVSQRNAALGKFCFNSVATPVSEPDIWYPKYVSHGASGGYFYPCARKDNRLIIFVDEHEGFSTSSCEPLVESLVACIAS</sequence>
<evidence type="ECO:0000313" key="1">
    <source>
        <dbReference type="EMBL" id="TKS01623.1"/>
    </source>
</evidence>
<dbReference type="EMBL" id="RCHU01000562">
    <property type="protein sequence ID" value="TKS01623.1"/>
    <property type="molecule type" value="Genomic_DNA"/>
</dbReference>
<dbReference type="STRING" id="43335.A0A4U5PVU3"/>
<comment type="caution">
    <text evidence="1">The sequence shown here is derived from an EMBL/GenBank/DDBJ whole genome shotgun (WGS) entry which is preliminary data.</text>
</comment>
<name>A0A4U5PVU3_POPAL</name>
<dbReference type="AlphaFoldDB" id="A0A4U5PVU3"/>